<feature type="transmembrane region" description="Helical" evidence="8">
    <location>
        <begin position="732"/>
        <end position="753"/>
    </location>
</feature>
<proteinExistence type="inferred from homology"/>
<evidence type="ECO:0000259" key="9">
    <source>
        <dbReference type="Pfam" id="PF02687"/>
    </source>
</evidence>
<keyword evidence="11" id="KW-1185">Reference proteome</keyword>
<feature type="region of interest" description="Disordered" evidence="7">
    <location>
        <begin position="240"/>
        <end position="260"/>
    </location>
</feature>
<name>A0ABN2V430_9ACTN</name>
<evidence type="ECO:0000256" key="2">
    <source>
        <dbReference type="ARBA" id="ARBA00022475"/>
    </source>
</evidence>
<feature type="transmembrane region" description="Helical" evidence="8">
    <location>
        <begin position="474"/>
        <end position="500"/>
    </location>
</feature>
<evidence type="ECO:0000256" key="8">
    <source>
        <dbReference type="SAM" id="Phobius"/>
    </source>
</evidence>
<feature type="domain" description="ABC3 transporter permease C-terminal" evidence="9">
    <location>
        <begin position="300"/>
        <end position="413"/>
    </location>
</feature>
<evidence type="ECO:0000256" key="7">
    <source>
        <dbReference type="SAM" id="MobiDB-lite"/>
    </source>
</evidence>
<accession>A0ABN2V430</accession>
<evidence type="ECO:0000313" key="10">
    <source>
        <dbReference type="EMBL" id="GAA2049661.1"/>
    </source>
</evidence>
<evidence type="ECO:0000313" key="11">
    <source>
        <dbReference type="Proteomes" id="UP001500751"/>
    </source>
</evidence>
<sequence>MMLSVAWSTLRHRKGGFVGAFVALFCAAALVCGCGTLLATGLLGTVEPERFAAAPIVVTGDQNVHSVEVKGSGKVKNKAKPVSDHVWVAGELAERIKALPSVKAVATEVLFAAYLPGGPTTDSFGHGWESAALSGLTLAKGRAPAAADEVVLDAGTAARTHLGVGASTTLRTAQGARAVRVVGVTGQGFASQAAIYFGSAQARELAGHAGLVDAIGVFPAGDVAAAAKDIKTLISASGSASGAGAASGSGSASSSASGSASGSATAPLPVPVLHVGDSRGPAEFPDAADATVRLISMGAVLAGTSLIVAVLVVVGTFALSIQQRQRELAVLRAVAATGKQVRKMIGGEALTVGLAAGITGAAAGLPLGSWLHDEFVSLEVIPANVPVVLSVFPAIAALVATVLAGWAAARISARRATRIRPVEALGEAELKPPRLSAVRVLFGVLALAGAVVLTAVLTVLHSDAAATPVGFNAVLLWCTALALLGPLVARLGTAVLGVPLRLSRVGGYLAANNLRTGAHRLASIITPLTLLMAMASMILFSQTTVSHAGAAQRAAGNVADYVVGPRVSTDAADAVRAVPGVKTVTRVLHTTVRTGLNKRSVLGVTPQGLADTLDLGVTSGNLAALTGPGTAAAPSGQGFHVGSQVSMTLADGTRAQVAIVAVYTRQLGFGDLVVAHDLIAPHVDVPLDGELLIRAPGVARGSLAAALRNDPGVGVRDRVSAVSANDNAGAKIGYVSLGLIIAFTAIAVVNTLAMSISDRSREFAALRLTGATRRQVQRMLGWETATAVAVATVLGLGVAAAVLTTYASGMTRSTAGVSAPAGMVAVVVGAAAVLAAVATWVPARAALSGLKKEH</sequence>
<gene>
    <name evidence="10" type="ORF">GCM10009839_64650</name>
</gene>
<reference evidence="10 11" key="1">
    <citation type="journal article" date="2019" name="Int. J. Syst. Evol. Microbiol.">
        <title>The Global Catalogue of Microorganisms (GCM) 10K type strain sequencing project: providing services to taxonomists for standard genome sequencing and annotation.</title>
        <authorList>
            <consortium name="The Broad Institute Genomics Platform"/>
            <consortium name="The Broad Institute Genome Sequencing Center for Infectious Disease"/>
            <person name="Wu L."/>
            <person name="Ma J."/>
        </authorList>
    </citation>
    <scope>NUCLEOTIDE SEQUENCE [LARGE SCALE GENOMIC DNA]</scope>
    <source>
        <strain evidence="10 11">JCM 16014</strain>
    </source>
</reference>
<evidence type="ECO:0000256" key="4">
    <source>
        <dbReference type="ARBA" id="ARBA00022989"/>
    </source>
</evidence>
<evidence type="ECO:0000256" key="1">
    <source>
        <dbReference type="ARBA" id="ARBA00004651"/>
    </source>
</evidence>
<protein>
    <submittedName>
        <fullName evidence="10">FtsX-like permease family protein</fullName>
    </submittedName>
</protein>
<keyword evidence="3 8" id="KW-0812">Transmembrane</keyword>
<feature type="domain" description="ABC3 transporter permease C-terminal" evidence="9">
    <location>
        <begin position="736"/>
        <end position="847"/>
    </location>
</feature>
<feature type="transmembrane region" description="Helical" evidence="8">
    <location>
        <begin position="440"/>
        <end position="462"/>
    </location>
</feature>
<comment type="similarity">
    <text evidence="6">Belongs to the ABC-4 integral membrane protein family.</text>
</comment>
<comment type="subcellular location">
    <subcellularLocation>
        <location evidence="1">Cell membrane</location>
        <topology evidence="1">Multi-pass membrane protein</topology>
    </subcellularLocation>
</comment>
<evidence type="ECO:0000256" key="3">
    <source>
        <dbReference type="ARBA" id="ARBA00022692"/>
    </source>
</evidence>
<feature type="transmembrane region" description="Helical" evidence="8">
    <location>
        <begin position="780"/>
        <end position="803"/>
    </location>
</feature>
<dbReference type="InterPro" id="IPR003838">
    <property type="entry name" value="ABC3_permease_C"/>
</dbReference>
<dbReference type="RefSeq" id="WP_344669477.1">
    <property type="nucleotide sequence ID" value="NZ_BAAAQN010000047.1"/>
</dbReference>
<keyword evidence="2" id="KW-1003">Cell membrane</keyword>
<feature type="transmembrane region" description="Helical" evidence="8">
    <location>
        <begin position="521"/>
        <end position="540"/>
    </location>
</feature>
<feature type="transmembrane region" description="Helical" evidence="8">
    <location>
        <begin position="387"/>
        <end position="409"/>
    </location>
</feature>
<keyword evidence="4 8" id="KW-1133">Transmembrane helix</keyword>
<dbReference type="InterPro" id="IPR050250">
    <property type="entry name" value="Macrolide_Exporter_MacB"/>
</dbReference>
<feature type="transmembrane region" description="Helical" evidence="8">
    <location>
        <begin position="823"/>
        <end position="843"/>
    </location>
</feature>
<feature type="transmembrane region" description="Helical" evidence="8">
    <location>
        <begin position="294"/>
        <end position="319"/>
    </location>
</feature>
<feature type="transmembrane region" description="Helical" evidence="8">
    <location>
        <begin position="349"/>
        <end position="367"/>
    </location>
</feature>
<organism evidence="10 11">
    <name type="scientific">Catenulispora yoronensis</name>
    <dbReference type="NCBI Taxonomy" id="450799"/>
    <lineage>
        <taxon>Bacteria</taxon>
        <taxon>Bacillati</taxon>
        <taxon>Actinomycetota</taxon>
        <taxon>Actinomycetes</taxon>
        <taxon>Catenulisporales</taxon>
        <taxon>Catenulisporaceae</taxon>
        <taxon>Catenulispora</taxon>
    </lineage>
</organism>
<keyword evidence="5 8" id="KW-0472">Membrane</keyword>
<evidence type="ECO:0000256" key="5">
    <source>
        <dbReference type="ARBA" id="ARBA00023136"/>
    </source>
</evidence>
<dbReference type="PANTHER" id="PTHR30572">
    <property type="entry name" value="MEMBRANE COMPONENT OF TRANSPORTER-RELATED"/>
    <property type="match status" value="1"/>
</dbReference>
<dbReference type="PANTHER" id="PTHR30572:SF4">
    <property type="entry name" value="ABC TRANSPORTER PERMEASE YTRF"/>
    <property type="match status" value="1"/>
</dbReference>
<dbReference type="EMBL" id="BAAAQN010000047">
    <property type="protein sequence ID" value="GAA2049661.1"/>
    <property type="molecule type" value="Genomic_DNA"/>
</dbReference>
<dbReference type="Proteomes" id="UP001500751">
    <property type="component" value="Unassembled WGS sequence"/>
</dbReference>
<comment type="caution">
    <text evidence="10">The sequence shown here is derived from an EMBL/GenBank/DDBJ whole genome shotgun (WGS) entry which is preliminary data.</text>
</comment>
<dbReference type="Pfam" id="PF02687">
    <property type="entry name" value="FtsX"/>
    <property type="match status" value="2"/>
</dbReference>
<evidence type="ECO:0000256" key="6">
    <source>
        <dbReference type="ARBA" id="ARBA00038076"/>
    </source>
</evidence>